<keyword evidence="1" id="KW-1133">Transmembrane helix</keyword>
<dbReference type="EMBL" id="MHKV01000012">
    <property type="protein sequence ID" value="OGY97399.1"/>
    <property type="molecule type" value="Genomic_DNA"/>
</dbReference>
<comment type="caution">
    <text evidence="2">The sequence shown here is derived from an EMBL/GenBank/DDBJ whole genome shotgun (WGS) entry which is preliminary data.</text>
</comment>
<dbReference type="AlphaFoldDB" id="A0A1G2C9E8"/>
<feature type="transmembrane region" description="Helical" evidence="1">
    <location>
        <begin position="12"/>
        <end position="37"/>
    </location>
</feature>
<protein>
    <submittedName>
        <fullName evidence="2">Uncharacterized protein</fullName>
    </submittedName>
</protein>
<accession>A0A1G2C9E8</accession>
<feature type="transmembrane region" description="Helical" evidence="1">
    <location>
        <begin position="57"/>
        <end position="75"/>
    </location>
</feature>
<organism evidence="2 3">
    <name type="scientific">Candidatus Liptonbacteria bacterium GWC1_60_9</name>
    <dbReference type="NCBI Taxonomy" id="1798645"/>
    <lineage>
        <taxon>Bacteria</taxon>
        <taxon>Candidatus Liptoniibacteriota</taxon>
    </lineage>
</organism>
<sequence length="120" mass="13577">MTYFREAINKWGVAWGFIYGLVALGFYFTAPMIALLGLASLSTVVALQTILFSAFRWHFALLGMLLTFETILLYLRKQGVEKLTMADITPHRAYIGTLIVTFVATYVTLFFLVALLLRTQ</sequence>
<dbReference type="Proteomes" id="UP000176349">
    <property type="component" value="Unassembled WGS sequence"/>
</dbReference>
<feature type="transmembrane region" description="Helical" evidence="1">
    <location>
        <begin position="95"/>
        <end position="117"/>
    </location>
</feature>
<reference evidence="2 3" key="1">
    <citation type="journal article" date="2016" name="Nat. Commun.">
        <title>Thousands of microbial genomes shed light on interconnected biogeochemical processes in an aquifer system.</title>
        <authorList>
            <person name="Anantharaman K."/>
            <person name="Brown C.T."/>
            <person name="Hug L.A."/>
            <person name="Sharon I."/>
            <person name="Castelle C.J."/>
            <person name="Probst A.J."/>
            <person name="Thomas B.C."/>
            <person name="Singh A."/>
            <person name="Wilkins M.J."/>
            <person name="Karaoz U."/>
            <person name="Brodie E.L."/>
            <person name="Williams K.H."/>
            <person name="Hubbard S.S."/>
            <person name="Banfield J.F."/>
        </authorList>
    </citation>
    <scope>NUCLEOTIDE SEQUENCE [LARGE SCALE GENOMIC DNA]</scope>
</reference>
<proteinExistence type="predicted"/>
<name>A0A1G2C9E8_9BACT</name>
<gene>
    <name evidence="2" type="ORF">A2128_01565</name>
</gene>
<evidence type="ECO:0000313" key="2">
    <source>
        <dbReference type="EMBL" id="OGY97399.1"/>
    </source>
</evidence>
<keyword evidence="1" id="KW-0812">Transmembrane</keyword>
<keyword evidence="1" id="KW-0472">Membrane</keyword>
<evidence type="ECO:0000313" key="3">
    <source>
        <dbReference type="Proteomes" id="UP000176349"/>
    </source>
</evidence>
<evidence type="ECO:0000256" key="1">
    <source>
        <dbReference type="SAM" id="Phobius"/>
    </source>
</evidence>